<proteinExistence type="inferred from homology"/>
<dbReference type="SMART" id="SM00513">
    <property type="entry name" value="SAP"/>
    <property type="match status" value="1"/>
</dbReference>
<dbReference type="SUPFAM" id="SSF68906">
    <property type="entry name" value="SAP domain"/>
    <property type="match status" value="1"/>
</dbReference>
<evidence type="ECO:0000313" key="4">
    <source>
        <dbReference type="EMBL" id="KAL1378843.1"/>
    </source>
</evidence>
<dbReference type="PROSITE" id="PS50800">
    <property type="entry name" value="SAP"/>
    <property type="match status" value="1"/>
</dbReference>
<feature type="non-terminal residue" evidence="4">
    <location>
        <position position="55"/>
    </location>
</feature>
<dbReference type="InterPro" id="IPR036361">
    <property type="entry name" value="SAP_dom_sf"/>
</dbReference>
<keyword evidence="6" id="KW-1185">Reference proteome</keyword>
<dbReference type="AlphaFoldDB" id="A0ABD1CR26"/>
<keyword evidence="1" id="KW-0597">Phosphoprotein</keyword>
<name>A0ABD1CR26_CULPP</name>
<dbReference type="Gene3D" id="1.10.720.30">
    <property type="entry name" value="SAP domain"/>
    <property type="match status" value="1"/>
</dbReference>
<dbReference type="PANTHER" id="PTHR46551">
    <property type="entry name" value="SAP DOMAIN-CONTAINING RIBONUCLEOPROTEIN"/>
    <property type="match status" value="1"/>
</dbReference>
<dbReference type="Pfam" id="PF02037">
    <property type="entry name" value="SAP"/>
    <property type="match status" value="1"/>
</dbReference>
<dbReference type="InterPro" id="IPR052240">
    <property type="entry name" value="SAP_domain_ribonucleoprotein"/>
</dbReference>
<comment type="caution">
    <text evidence="4">The sequence shown here is derived from an EMBL/GenBank/DDBJ whole genome shotgun (WGS) entry which is preliminary data.</text>
</comment>
<evidence type="ECO:0000313" key="5">
    <source>
        <dbReference type="EMBL" id="KAL1402407.1"/>
    </source>
</evidence>
<sequence>MDLNKMKVNDLKAELQARGLDTKGVKVVLVERLKEAMEKENAGGAAEVSTPTVTA</sequence>
<evidence type="ECO:0000256" key="2">
    <source>
        <dbReference type="ARBA" id="ARBA00046328"/>
    </source>
</evidence>
<reference evidence="4 6" key="1">
    <citation type="submission" date="2024-05" db="EMBL/GenBank/DDBJ databases">
        <title>Culex pipiens pipiens assembly and annotation.</title>
        <authorList>
            <person name="Alout H."/>
            <person name="Durand T."/>
        </authorList>
    </citation>
    <scope>NUCLEOTIDE SEQUENCE [LARGE SCALE GENOMIC DNA]</scope>
    <source>
        <strain evidence="4">HA-2024</strain>
        <tissue evidence="4">Whole body</tissue>
    </source>
</reference>
<dbReference type="Proteomes" id="UP001562425">
    <property type="component" value="Unassembled WGS sequence"/>
</dbReference>
<comment type="similarity">
    <text evidence="2">Belongs to the SAP domain-containing ribonucleoprotein family.</text>
</comment>
<accession>A0ABD1CR26</accession>
<evidence type="ECO:0000313" key="6">
    <source>
        <dbReference type="Proteomes" id="UP001562425"/>
    </source>
</evidence>
<organism evidence="4 6">
    <name type="scientific">Culex pipiens pipiens</name>
    <name type="common">Northern house mosquito</name>
    <dbReference type="NCBI Taxonomy" id="38569"/>
    <lineage>
        <taxon>Eukaryota</taxon>
        <taxon>Metazoa</taxon>
        <taxon>Ecdysozoa</taxon>
        <taxon>Arthropoda</taxon>
        <taxon>Hexapoda</taxon>
        <taxon>Insecta</taxon>
        <taxon>Pterygota</taxon>
        <taxon>Neoptera</taxon>
        <taxon>Endopterygota</taxon>
        <taxon>Diptera</taxon>
        <taxon>Nematocera</taxon>
        <taxon>Culicoidea</taxon>
        <taxon>Culicidae</taxon>
        <taxon>Culicinae</taxon>
        <taxon>Culicini</taxon>
        <taxon>Culex</taxon>
        <taxon>Culex</taxon>
    </lineage>
</organism>
<gene>
    <name evidence="4" type="ORF">pipiens_015310</name>
    <name evidence="5" type="ORF">pipiens_019771</name>
</gene>
<evidence type="ECO:0000256" key="1">
    <source>
        <dbReference type="ARBA" id="ARBA00022553"/>
    </source>
</evidence>
<dbReference type="EMBL" id="JBEHCU010010052">
    <property type="protein sequence ID" value="KAL1378843.1"/>
    <property type="molecule type" value="Genomic_DNA"/>
</dbReference>
<evidence type="ECO:0000259" key="3">
    <source>
        <dbReference type="PROSITE" id="PS50800"/>
    </source>
</evidence>
<protein>
    <recommendedName>
        <fullName evidence="3">SAP domain-containing protein</fullName>
    </recommendedName>
</protein>
<feature type="domain" description="SAP" evidence="3">
    <location>
        <begin position="3"/>
        <end position="37"/>
    </location>
</feature>
<dbReference type="PANTHER" id="PTHR46551:SF1">
    <property type="entry name" value="SAP DOMAIN-CONTAINING RIBONUCLEOPROTEIN"/>
    <property type="match status" value="1"/>
</dbReference>
<dbReference type="EMBL" id="JBEHCU010003035">
    <property type="protein sequence ID" value="KAL1402407.1"/>
    <property type="molecule type" value="Genomic_DNA"/>
</dbReference>
<dbReference type="InterPro" id="IPR003034">
    <property type="entry name" value="SAP_dom"/>
</dbReference>